<protein>
    <submittedName>
        <fullName evidence="1">Uncharacterized protein</fullName>
    </submittedName>
</protein>
<dbReference type="OrthoDB" id="272363at2759"/>
<organism evidence="1 2">
    <name type="scientific">Strigomonas culicis</name>
    <dbReference type="NCBI Taxonomy" id="28005"/>
    <lineage>
        <taxon>Eukaryota</taxon>
        <taxon>Discoba</taxon>
        <taxon>Euglenozoa</taxon>
        <taxon>Kinetoplastea</taxon>
        <taxon>Metakinetoplastina</taxon>
        <taxon>Trypanosomatida</taxon>
        <taxon>Trypanosomatidae</taxon>
        <taxon>Strigomonadinae</taxon>
        <taxon>Strigomonas</taxon>
    </lineage>
</organism>
<gene>
    <name evidence="1" type="ORF">STCU_09374</name>
</gene>
<dbReference type="Proteomes" id="UP000015354">
    <property type="component" value="Unassembled WGS sequence"/>
</dbReference>
<dbReference type="EMBL" id="ATMH01009374">
    <property type="protein sequence ID" value="EPY19600.1"/>
    <property type="molecule type" value="Genomic_DNA"/>
</dbReference>
<evidence type="ECO:0000313" key="1">
    <source>
        <dbReference type="EMBL" id="EPY19600.1"/>
    </source>
</evidence>
<name>S9V9H9_9TRYP</name>
<reference evidence="1 2" key="1">
    <citation type="journal article" date="2013" name="PLoS ONE">
        <title>Predicting the Proteins of Angomonas deanei, Strigomonas culicis and Their Respective Endosymbionts Reveals New Aspects of the Trypanosomatidae Family.</title>
        <authorList>
            <person name="Motta M.C."/>
            <person name="Martins A.C."/>
            <person name="de Souza S.S."/>
            <person name="Catta-Preta C.M."/>
            <person name="Silva R."/>
            <person name="Klein C.C."/>
            <person name="de Almeida L.G."/>
            <person name="de Lima Cunha O."/>
            <person name="Ciapina L.P."/>
            <person name="Brocchi M."/>
            <person name="Colabardini A.C."/>
            <person name="de Araujo Lima B."/>
            <person name="Machado C.R."/>
            <person name="de Almeida Soares C.M."/>
            <person name="Probst C.M."/>
            <person name="de Menezes C.B."/>
            <person name="Thompson C.E."/>
            <person name="Bartholomeu D.C."/>
            <person name="Gradia D.F."/>
            <person name="Pavoni D.P."/>
            <person name="Grisard E.C."/>
            <person name="Fantinatti-Garboggini F."/>
            <person name="Marchini F.K."/>
            <person name="Rodrigues-Luiz G.F."/>
            <person name="Wagner G."/>
            <person name="Goldman G.H."/>
            <person name="Fietto J.L."/>
            <person name="Elias M.C."/>
            <person name="Goldman M.H."/>
            <person name="Sagot M.F."/>
            <person name="Pereira M."/>
            <person name="Stoco P.H."/>
            <person name="de Mendonca-Neto R.P."/>
            <person name="Teixeira S.M."/>
            <person name="Maciel T.E."/>
            <person name="de Oliveira Mendes T.A."/>
            <person name="Urmenyi T.P."/>
            <person name="de Souza W."/>
            <person name="Schenkman S."/>
            <person name="de Vasconcelos A.T."/>
        </authorList>
    </citation>
    <scope>NUCLEOTIDE SEQUENCE [LARGE SCALE GENOMIC DNA]</scope>
</reference>
<sequence>MGRKANQPMLFRASLFLSSPSLYHFFSLKVRMHRQCQLLRCSYDSSFPNRSIISAKHFSLLDKRYWDLSTPSRALPVLDILFHSGVVIDNLDKVAGESLSALAPCMTASERTVLQKVTTFLSGPRLSTAKALSEDEVVLRMYQCKRTGEETVQLEELIHNVTKSFVNKVTFPYIMILLELTSSCRFTPDIHLEILTRVETQFSAIESAPSFKIIWLLLYMVRMSGSLQNKRVRQQWVRLYRLGLRFIHKSLPVLSVEELMLSLLVLQDQPYESPFVVLAEIEQTLLSRPLVRYKGVNRSVLIDFTHLQVARRHTRLSLQVFYSLYTEGHISDLTSVEVLSVLSSLSHWHVTEVSQRQRLAVATARDWEMFHESLFAQIFMIAGEFSIRDIVFVLDFLEVINISNWSITSPSVLAEKLRKLFYVKIKKMIEEAPARFTSEEQLTSLMEALLHFEALLRRCIVLPHSTVDEGVVNHYIAVINKLLRPIKTINRN</sequence>
<proteinExistence type="predicted"/>
<keyword evidence="2" id="KW-1185">Reference proteome</keyword>
<comment type="caution">
    <text evidence="1">The sequence shown here is derived from an EMBL/GenBank/DDBJ whole genome shotgun (WGS) entry which is preliminary data.</text>
</comment>
<accession>S9V9H9</accession>
<dbReference type="AlphaFoldDB" id="S9V9H9"/>
<evidence type="ECO:0000313" key="2">
    <source>
        <dbReference type="Proteomes" id="UP000015354"/>
    </source>
</evidence>